<comment type="similarity">
    <text evidence="8">Belongs to the G-protein coupled receptor 1 family.</text>
</comment>
<evidence type="ECO:0000256" key="2">
    <source>
        <dbReference type="ARBA" id="ARBA00022692"/>
    </source>
</evidence>
<comment type="subcellular location">
    <subcellularLocation>
        <location evidence="1">Membrane</location>
        <topology evidence="1">Multi-pass membrane protein</topology>
    </subcellularLocation>
</comment>
<dbReference type="Pfam" id="PF00001">
    <property type="entry name" value="7tm_1"/>
    <property type="match status" value="1"/>
</dbReference>
<reference evidence="11" key="1">
    <citation type="journal article" date="2008" name="Curr. Biol.">
        <title>Evolution and functional diversity of jellyfish opsins.</title>
        <authorList>
            <person name="Suga H."/>
            <person name="Schmid V."/>
            <person name="Gehring W.J."/>
        </authorList>
    </citation>
    <scope>NUCLEOTIDE SEQUENCE</scope>
</reference>
<evidence type="ECO:0000256" key="6">
    <source>
        <dbReference type="ARBA" id="ARBA00023170"/>
    </source>
</evidence>
<evidence type="ECO:0000256" key="5">
    <source>
        <dbReference type="ARBA" id="ARBA00023136"/>
    </source>
</evidence>
<organism evidence="11">
    <name type="scientific">Cladonema radiatum</name>
    <dbReference type="NCBI Taxonomy" id="264074"/>
    <lineage>
        <taxon>Eukaryota</taxon>
        <taxon>Metazoa</taxon>
        <taxon>Cnidaria</taxon>
        <taxon>Hydrozoa</taxon>
        <taxon>Hydroidolina</taxon>
        <taxon>Anthoathecata</taxon>
        <taxon>Capitata</taxon>
        <taxon>Cladonematidae</taxon>
        <taxon>Cladonema</taxon>
    </lineage>
</organism>
<feature type="domain" description="G-protein coupled receptors family 1 profile" evidence="10">
    <location>
        <begin position="19"/>
        <end position="273"/>
    </location>
</feature>
<feature type="transmembrane region" description="Helical" evidence="9">
    <location>
        <begin position="6"/>
        <end position="26"/>
    </location>
</feature>
<name>A9CR39_9CNID</name>
<evidence type="ECO:0000256" key="8">
    <source>
        <dbReference type="RuleBase" id="RU000688"/>
    </source>
</evidence>
<dbReference type="EMBL" id="AB332426">
    <property type="protein sequence ID" value="BAF95835.1"/>
    <property type="molecule type" value="mRNA"/>
</dbReference>
<feature type="transmembrane region" description="Helical" evidence="9">
    <location>
        <begin position="258"/>
        <end position="277"/>
    </location>
</feature>
<dbReference type="PROSITE" id="PS50262">
    <property type="entry name" value="G_PROTEIN_RECEP_F1_2"/>
    <property type="match status" value="1"/>
</dbReference>
<keyword evidence="6 8" id="KW-0675">Receptor</keyword>
<dbReference type="PRINTS" id="PR00237">
    <property type="entry name" value="GPCRRHODOPSN"/>
</dbReference>
<keyword evidence="5 9" id="KW-0472">Membrane</keyword>
<dbReference type="InterPro" id="IPR017452">
    <property type="entry name" value="GPCR_Rhodpsn_7TM"/>
</dbReference>
<proteinExistence type="evidence at transcript level"/>
<dbReference type="GO" id="GO:0016020">
    <property type="term" value="C:membrane"/>
    <property type="evidence" value="ECO:0007669"/>
    <property type="project" value="UniProtKB-SubCell"/>
</dbReference>
<feature type="transmembrane region" description="Helical" evidence="9">
    <location>
        <begin position="77"/>
        <end position="95"/>
    </location>
</feature>
<keyword evidence="4 8" id="KW-0297">G-protein coupled receptor</keyword>
<dbReference type="PROSITE" id="PS00237">
    <property type="entry name" value="G_PROTEIN_RECEP_F1_1"/>
    <property type="match status" value="1"/>
</dbReference>
<sequence length="313" mass="35692">MAEVTAPIVGLFLIAGIFLNVLVVIGMLKKQSLVVKDFLVVSFACCSLVEICFGFIWEAYGRYIDDSSLTLCKMAGFGTTFPAFTSIIHLVAMAFERYISILHPMTAHKYFVSSKVAFYFIAPSWLFGFVWAFLPIFGWGGYIREKLHTYRCSVIATDNSAVAQSYNYSLLVLYYFLPSSLIIFCCVCVQLEIQKMTRRISNGLSSAMKERTKKTERNHFILVCIVIISYFLSWTPYAISACWFTFFNTAPDELVSYSALFAKSCMITNPLVYAFFYKEFRETLKNKVFSRNIRVQTVEAPTSSLQDTKETNH</sequence>
<dbReference type="InterPro" id="IPR050125">
    <property type="entry name" value="GPCR_opsins"/>
</dbReference>
<dbReference type="Gene3D" id="1.20.1070.10">
    <property type="entry name" value="Rhodopsin 7-helix transmembrane proteins"/>
    <property type="match status" value="1"/>
</dbReference>
<evidence type="ECO:0000256" key="3">
    <source>
        <dbReference type="ARBA" id="ARBA00022989"/>
    </source>
</evidence>
<dbReference type="SUPFAM" id="SSF81321">
    <property type="entry name" value="Family A G protein-coupled receptor-like"/>
    <property type="match status" value="1"/>
</dbReference>
<feature type="transmembrane region" description="Helical" evidence="9">
    <location>
        <begin position="172"/>
        <end position="191"/>
    </location>
</feature>
<accession>A9CR39</accession>
<evidence type="ECO:0000256" key="7">
    <source>
        <dbReference type="ARBA" id="ARBA00023224"/>
    </source>
</evidence>
<feature type="transmembrane region" description="Helical" evidence="9">
    <location>
        <begin position="220"/>
        <end position="246"/>
    </location>
</feature>
<dbReference type="CDD" id="cd14969">
    <property type="entry name" value="7tmA_Opsins_type2_animals"/>
    <property type="match status" value="1"/>
</dbReference>
<evidence type="ECO:0000256" key="9">
    <source>
        <dbReference type="SAM" id="Phobius"/>
    </source>
</evidence>
<evidence type="ECO:0000256" key="4">
    <source>
        <dbReference type="ARBA" id="ARBA00023040"/>
    </source>
</evidence>
<dbReference type="AlphaFoldDB" id="A9CR39"/>
<evidence type="ECO:0000313" key="11">
    <source>
        <dbReference type="EMBL" id="BAF95835.1"/>
    </source>
</evidence>
<evidence type="ECO:0000259" key="10">
    <source>
        <dbReference type="PROSITE" id="PS50262"/>
    </source>
</evidence>
<keyword evidence="7 8" id="KW-0807">Transducer</keyword>
<evidence type="ECO:0000256" key="1">
    <source>
        <dbReference type="ARBA" id="ARBA00004141"/>
    </source>
</evidence>
<feature type="transmembrane region" description="Helical" evidence="9">
    <location>
        <begin position="38"/>
        <end position="57"/>
    </location>
</feature>
<protein>
    <submittedName>
        <fullName evidence="11">Opsin</fullName>
    </submittedName>
</protein>
<dbReference type="InterPro" id="IPR000276">
    <property type="entry name" value="GPCR_Rhodpsn"/>
</dbReference>
<dbReference type="GO" id="GO:0004930">
    <property type="term" value="F:G protein-coupled receptor activity"/>
    <property type="evidence" value="ECO:0007669"/>
    <property type="project" value="UniProtKB-KW"/>
</dbReference>
<keyword evidence="2 8" id="KW-0812">Transmembrane</keyword>
<dbReference type="PANTHER" id="PTHR24240">
    <property type="entry name" value="OPSIN"/>
    <property type="match status" value="1"/>
</dbReference>
<feature type="transmembrane region" description="Helical" evidence="9">
    <location>
        <begin position="116"/>
        <end position="137"/>
    </location>
</feature>
<gene>
    <name evidence="11" type="primary">CropF</name>
</gene>
<keyword evidence="3 9" id="KW-1133">Transmembrane helix</keyword>